<dbReference type="EMBL" id="CM031823">
    <property type="protein sequence ID" value="KAG6627425.1"/>
    <property type="molecule type" value="Genomic_DNA"/>
</dbReference>
<dbReference type="Proteomes" id="UP000811609">
    <property type="component" value="Chromosome 15"/>
</dbReference>
<organism evidence="1 2">
    <name type="scientific">Carya illinoinensis</name>
    <name type="common">Pecan</name>
    <dbReference type="NCBI Taxonomy" id="32201"/>
    <lineage>
        <taxon>Eukaryota</taxon>
        <taxon>Viridiplantae</taxon>
        <taxon>Streptophyta</taxon>
        <taxon>Embryophyta</taxon>
        <taxon>Tracheophyta</taxon>
        <taxon>Spermatophyta</taxon>
        <taxon>Magnoliopsida</taxon>
        <taxon>eudicotyledons</taxon>
        <taxon>Gunneridae</taxon>
        <taxon>Pentapetalae</taxon>
        <taxon>rosids</taxon>
        <taxon>fabids</taxon>
        <taxon>Fagales</taxon>
        <taxon>Juglandaceae</taxon>
        <taxon>Carya</taxon>
    </lineage>
</organism>
<reference evidence="1" key="1">
    <citation type="submission" date="2020-12" db="EMBL/GenBank/DDBJ databases">
        <title>WGS assembly of Carya illinoinensis cv. Pawnee.</title>
        <authorList>
            <person name="Platts A."/>
            <person name="Shu S."/>
            <person name="Wright S."/>
            <person name="Barry K."/>
            <person name="Edger P."/>
            <person name="Pires J.C."/>
            <person name="Schmutz J."/>
        </authorList>
    </citation>
    <scope>NUCLEOTIDE SEQUENCE</scope>
    <source>
        <tissue evidence="1">Leaf</tissue>
    </source>
</reference>
<dbReference type="EMBL" id="CM031823">
    <property type="protein sequence ID" value="KAG6627426.1"/>
    <property type="molecule type" value="Genomic_DNA"/>
</dbReference>
<gene>
    <name evidence="1" type="ORF">CIPAW_15G126800</name>
</gene>
<keyword evidence="2" id="KW-1185">Reference proteome</keyword>
<accession>A0A8T1NAS5</accession>
<dbReference type="EMBL" id="CM031823">
    <property type="protein sequence ID" value="KAG6627424.1"/>
    <property type="molecule type" value="Genomic_DNA"/>
</dbReference>
<sequence length="67" mass="7842">MNVQSIRVADNMRIYQQTKKKTLSAFTSLGILHHLSEGDDHQEKSDYRLYDKHFFLCTGFNICFDAN</sequence>
<dbReference type="AlphaFoldDB" id="A0A8T1NAS5"/>
<name>A0A8T1NAS5_CARIL</name>
<protein>
    <submittedName>
        <fullName evidence="1">Uncharacterized protein</fullName>
    </submittedName>
</protein>
<evidence type="ECO:0000313" key="2">
    <source>
        <dbReference type="Proteomes" id="UP000811609"/>
    </source>
</evidence>
<proteinExistence type="predicted"/>
<evidence type="ECO:0000313" key="1">
    <source>
        <dbReference type="EMBL" id="KAG6627425.1"/>
    </source>
</evidence>
<comment type="caution">
    <text evidence="1">The sequence shown here is derived from an EMBL/GenBank/DDBJ whole genome shotgun (WGS) entry which is preliminary data.</text>
</comment>